<dbReference type="InterPro" id="IPR029057">
    <property type="entry name" value="PRTase-like"/>
</dbReference>
<dbReference type="InterPro" id="IPR051910">
    <property type="entry name" value="ComF/GntX_DNA_util-trans"/>
</dbReference>
<sequence length="92" mass="10461">DLPRPDCLIPVPLAIKRLRQRGYNQAAMLAGWLGKQLQLPVDEEHVLRSRETTAQQGLDAKARKRNLRGIVSYDLQNNLNTAKTLEHPEYGM</sequence>
<feature type="non-terminal residue" evidence="1">
    <location>
        <position position="1"/>
    </location>
</feature>
<gene>
    <name evidence="1" type="ORF">PSYPI_42055</name>
</gene>
<protein>
    <submittedName>
        <fullName evidence="1">Phosphoribosyltransferase</fullName>
    </submittedName>
</protein>
<dbReference type="PANTHER" id="PTHR47505">
    <property type="entry name" value="DNA UTILIZATION PROTEIN YHGH"/>
    <property type="match status" value="1"/>
</dbReference>
<organism evidence="1 2">
    <name type="scientific">Pseudomonas syringae pv. pisi str. 1704B</name>
    <dbReference type="NCBI Taxonomy" id="629263"/>
    <lineage>
        <taxon>Bacteria</taxon>
        <taxon>Pseudomonadati</taxon>
        <taxon>Pseudomonadota</taxon>
        <taxon>Gammaproteobacteria</taxon>
        <taxon>Pseudomonadales</taxon>
        <taxon>Pseudomonadaceae</taxon>
        <taxon>Pseudomonas</taxon>
        <taxon>Pseudomonas syringae</taxon>
    </lineage>
</organism>
<keyword evidence="2" id="KW-1185">Reference proteome</keyword>
<reference evidence="1 2" key="1">
    <citation type="journal article" date="2011" name="PLoS Pathog.">
        <title>Dynamic evolution of pathogenicity revealed by sequencing and comparative genomics of 19 Pseudomonas syringae isolates.</title>
        <authorList>
            <person name="Baltrus D.A."/>
            <person name="Nishimura M.T."/>
            <person name="Romanchuk A."/>
            <person name="Chang J.H."/>
            <person name="Mukhtar M.S."/>
            <person name="Cherkis K."/>
            <person name="Roach J."/>
            <person name="Grant S.R."/>
            <person name="Jones C.D."/>
            <person name="Dangl J.L."/>
        </authorList>
    </citation>
    <scope>NUCLEOTIDE SEQUENCE [LARGE SCALE GENOMIC DNA]</scope>
    <source>
        <strain evidence="1 2">1704B</strain>
    </source>
</reference>
<dbReference type="HOGENOM" id="CLU_2418441_0_0_6"/>
<dbReference type="Proteomes" id="UP000004986">
    <property type="component" value="Unassembled WGS sequence"/>
</dbReference>
<comment type="caution">
    <text evidence="1">The sequence shown here is derived from an EMBL/GenBank/DDBJ whole genome shotgun (WGS) entry which is preliminary data.</text>
</comment>
<evidence type="ECO:0000313" key="1">
    <source>
        <dbReference type="EMBL" id="EGH48548.1"/>
    </source>
</evidence>
<keyword evidence="1" id="KW-0328">Glycosyltransferase</keyword>
<name>F3GN95_PSESJ</name>
<keyword evidence="1" id="KW-0808">Transferase</keyword>
<feature type="non-terminal residue" evidence="1">
    <location>
        <position position="92"/>
    </location>
</feature>
<proteinExistence type="predicted"/>
<dbReference type="PANTHER" id="PTHR47505:SF1">
    <property type="entry name" value="DNA UTILIZATION PROTEIN YHGH"/>
    <property type="match status" value="1"/>
</dbReference>
<dbReference type="GO" id="GO:0016757">
    <property type="term" value="F:glycosyltransferase activity"/>
    <property type="evidence" value="ECO:0007669"/>
    <property type="project" value="UniProtKB-KW"/>
</dbReference>
<dbReference type="SUPFAM" id="SSF53271">
    <property type="entry name" value="PRTase-like"/>
    <property type="match status" value="1"/>
</dbReference>
<accession>F3GN95</accession>
<dbReference type="AlphaFoldDB" id="F3GN95"/>
<evidence type="ECO:0000313" key="2">
    <source>
        <dbReference type="Proteomes" id="UP000004986"/>
    </source>
</evidence>
<dbReference type="EMBL" id="AEAI01003231">
    <property type="protein sequence ID" value="EGH48548.1"/>
    <property type="molecule type" value="Genomic_DNA"/>
</dbReference>